<keyword evidence="4 11" id="KW-0808">Transferase</keyword>
<dbReference type="GO" id="GO:0032153">
    <property type="term" value="C:cell division site"/>
    <property type="evidence" value="ECO:0007669"/>
    <property type="project" value="TreeGrafter"/>
</dbReference>
<feature type="transmembrane region" description="Helical" evidence="11">
    <location>
        <begin position="52"/>
        <end position="72"/>
    </location>
</feature>
<sequence>MNILKSLKNLKINKKLLRELDYVTLILPICIVIFGCLNIYSATYKIHGNYYIKMQIIFLILGLIMVYIFLAFDYMLIENYAVIIYWAGVIFLIINHFFGSTINGARSWISIGNMAVQPSEFAKIGMIIMLAKQLDTMNGKINNFKNLLQLLMYVAIPMLLIFKQPDMGMTMVNFFIVLGIFFCMKLDWKTIFGGLSSILVLLVVIWNSSIIQPYQKARLTSFLNPNLNLSSSGLQLLQSKMAIGSGGILGKGFLKGTQFQNIPENYTDFIFAVLAEEWGLISAIILLLLYGVIIYRLIKIAKDSKDIFGNVISVGFISNLLFLIFENIGMTIGIMPITGITLPFMSSGGSSIVTSFMLLGIVLNIGMRRKKINF</sequence>
<proteinExistence type="inferred from homology"/>
<keyword evidence="10 11" id="KW-0961">Cell wall biogenesis/degradation</keyword>
<dbReference type="GO" id="GO:0071555">
    <property type="term" value="P:cell wall organization"/>
    <property type="evidence" value="ECO:0007669"/>
    <property type="project" value="UniProtKB-KW"/>
</dbReference>
<evidence type="ECO:0000256" key="1">
    <source>
        <dbReference type="ARBA" id="ARBA00004141"/>
    </source>
</evidence>
<dbReference type="PANTHER" id="PTHR30474">
    <property type="entry name" value="CELL CYCLE PROTEIN"/>
    <property type="match status" value="1"/>
</dbReference>
<dbReference type="GO" id="GO:0015648">
    <property type="term" value="F:lipid-linked peptidoglycan transporter activity"/>
    <property type="evidence" value="ECO:0007669"/>
    <property type="project" value="TreeGrafter"/>
</dbReference>
<evidence type="ECO:0000256" key="3">
    <source>
        <dbReference type="ARBA" id="ARBA00022676"/>
    </source>
</evidence>
<keyword evidence="8 11" id="KW-1133">Transmembrane helix</keyword>
<feature type="transmembrane region" description="Helical" evidence="11">
    <location>
        <begin position="307"/>
        <end position="325"/>
    </location>
</feature>
<dbReference type="HAMAP" id="MF_02079">
    <property type="entry name" value="PGT_RodA"/>
    <property type="match status" value="1"/>
</dbReference>
<evidence type="ECO:0000313" key="13">
    <source>
        <dbReference type="Proteomes" id="UP000342249"/>
    </source>
</evidence>
<comment type="function">
    <text evidence="11">Peptidoglycan polymerase that is essential for cell wall elongation.</text>
</comment>
<dbReference type="Pfam" id="PF01098">
    <property type="entry name" value="FTSW_RODA_SPOVE"/>
    <property type="match status" value="1"/>
</dbReference>
<dbReference type="PROSITE" id="PS00428">
    <property type="entry name" value="FTSW_RODA_SPOVE"/>
    <property type="match status" value="1"/>
</dbReference>
<comment type="subcellular location">
    <subcellularLocation>
        <location evidence="11">Cell membrane</location>
        <topology evidence="11">Multi-pass membrane protein</topology>
    </subcellularLocation>
    <subcellularLocation>
        <location evidence="1">Membrane</location>
        <topology evidence="1">Multi-pass membrane protein</topology>
    </subcellularLocation>
</comment>
<feature type="transmembrane region" description="Helical" evidence="11">
    <location>
        <begin position="191"/>
        <end position="211"/>
    </location>
</feature>
<comment type="pathway">
    <text evidence="11">Cell wall biogenesis; peptidoglycan biosynthesis.</text>
</comment>
<dbReference type="GO" id="GO:0005886">
    <property type="term" value="C:plasma membrane"/>
    <property type="evidence" value="ECO:0007669"/>
    <property type="project" value="UniProtKB-SubCell"/>
</dbReference>
<dbReference type="NCBIfam" id="TIGR02210">
    <property type="entry name" value="rodA_shape"/>
    <property type="match status" value="1"/>
</dbReference>
<dbReference type="GO" id="GO:0051301">
    <property type="term" value="P:cell division"/>
    <property type="evidence" value="ECO:0007669"/>
    <property type="project" value="InterPro"/>
</dbReference>
<feature type="transmembrane region" description="Helical" evidence="11">
    <location>
        <begin position="167"/>
        <end position="184"/>
    </location>
</feature>
<evidence type="ECO:0000256" key="8">
    <source>
        <dbReference type="ARBA" id="ARBA00022989"/>
    </source>
</evidence>
<dbReference type="InterPro" id="IPR011923">
    <property type="entry name" value="RodA/MrdB"/>
</dbReference>
<organism evidence="12 13">
    <name type="scientific">Clostridium estertheticum</name>
    <dbReference type="NCBI Taxonomy" id="238834"/>
    <lineage>
        <taxon>Bacteria</taxon>
        <taxon>Bacillati</taxon>
        <taxon>Bacillota</taxon>
        <taxon>Clostridia</taxon>
        <taxon>Eubacteriales</taxon>
        <taxon>Clostridiaceae</taxon>
        <taxon>Clostridium</taxon>
    </lineage>
</organism>
<name>A0A5N7J896_9CLOT</name>
<feature type="transmembrane region" description="Helical" evidence="11">
    <location>
        <begin position="143"/>
        <end position="161"/>
    </location>
</feature>
<evidence type="ECO:0000256" key="5">
    <source>
        <dbReference type="ARBA" id="ARBA00022692"/>
    </source>
</evidence>
<evidence type="ECO:0000256" key="4">
    <source>
        <dbReference type="ARBA" id="ARBA00022679"/>
    </source>
</evidence>
<feature type="transmembrane region" description="Helical" evidence="11">
    <location>
        <begin position="79"/>
        <end position="98"/>
    </location>
</feature>
<reference evidence="12 13" key="1">
    <citation type="journal article" date="2019" name="Lett. Appl. Microbiol.">
        <title>A case of 'blown pack' spoilage of vacuum-packaged pork likely associated with Clostridium estertheticum in Canada.</title>
        <authorList>
            <person name="Zhang P."/>
            <person name="Ward P."/>
            <person name="McMullen L.M."/>
            <person name="Yang X."/>
        </authorList>
    </citation>
    <scope>NUCLEOTIDE SEQUENCE [LARGE SCALE GENOMIC DNA]</scope>
    <source>
        <strain evidence="12 13">MA19</strain>
    </source>
</reference>
<dbReference type="EC" id="2.4.99.28" evidence="11"/>
<keyword evidence="2 11" id="KW-1003">Cell membrane</keyword>
<evidence type="ECO:0000256" key="10">
    <source>
        <dbReference type="ARBA" id="ARBA00023316"/>
    </source>
</evidence>
<comment type="catalytic activity">
    <reaction evidence="11">
        <text>[GlcNAc-(1-&gt;4)-Mur2Ac(oyl-L-Ala-gamma-D-Glu-L-Lys-D-Ala-D-Ala)](n)-di-trans,octa-cis-undecaprenyl diphosphate + beta-D-GlcNAc-(1-&gt;4)-Mur2Ac(oyl-L-Ala-gamma-D-Glu-L-Lys-D-Ala-D-Ala)-di-trans,octa-cis-undecaprenyl diphosphate = [GlcNAc-(1-&gt;4)-Mur2Ac(oyl-L-Ala-gamma-D-Glu-L-Lys-D-Ala-D-Ala)](n+1)-di-trans,octa-cis-undecaprenyl diphosphate + di-trans,octa-cis-undecaprenyl diphosphate + H(+)</text>
        <dbReference type="Rhea" id="RHEA:23708"/>
        <dbReference type="Rhea" id="RHEA-COMP:9602"/>
        <dbReference type="Rhea" id="RHEA-COMP:9603"/>
        <dbReference type="ChEBI" id="CHEBI:15378"/>
        <dbReference type="ChEBI" id="CHEBI:58405"/>
        <dbReference type="ChEBI" id="CHEBI:60033"/>
        <dbReference type="ChEBI" id="CHEBI:78435"/>
        <dbReference type="EC" id="2.4.99.28"/>
    </reaction>
</comment>
<dbReference type="AlphaFoldDB" id="A0A5N7J896"/>
<protein>
    <recommendedName>
        <fullName evidence="11">Peptidoglycan glycosyltransferase RodA</fullName>
        <shortName evidence="11">PGT</shortName>
        <ecNumber evidence="11">2.4.99.28</ecNumber>
    </recommendedName>
    <alternativeName>
        <fullName evidence="11">Cell elongation protein RodA</fullName>
    </alternativeName>
    <alternativeName>
        <fullName evidence="11">Cell wall polymerase</fullName>
    </alternativeName>
    <alternativeName>
        <fullName evidence="11">Peptidoglycan polymerase</fullName>
        <shortName evidence="11">PG polymerase</shortName>
    </alternativeName>
</protein>
<keyword evidence="9 11" id="KW-0472">Membrane</keyword>
<dbReference type="RefSeq" id="WP_152754071.1">
    <property type="nucleotide sequence ID" value="NZ_JAIZZU010000015.1"/>
</dbReference>
<keyword evidence="5 11" id="KW-0812">Transmembrane</keyword>
<comment type="similarity">
    <text evidence="11">Belongs to the SEDS family. MrdB/RodA subfamily.</text>
</comment>
<feature type="transmembrane region" description="Helical" evidence="11">
    <location>
        <begin position="345"/>
        <end position="366"/>
    </location>
</feature>
<dbReference type="GO" id="GO:0009252">
    <property type="term" value="P:peptidoglycan biosynthetic process"/>
    <property type="evidence" value="ECO:0007669"/>
    <property type="project" value="UniProtKB-UniRule"/>
</dbReference>
<evidence type="ECO:0000256" key="2">
    <source>
        <dbReference type="ARBA" id="ARBA00022475"/>
    </source>
</evidence>
<evidence type="ECO:0000256" key="6">
    <source>
        <dbReference type="ARBA" id="ARBA00022960"/>
    </source>
</evidence>
<evidence type="ECO:0000256" key="9">
    <source>
        <dbReference type="ARBA" id="ARBA00023136"/>
    </source>
</evidence>
<comment type="caution">
    <text evidence="12">The sequence shown here is derived from an EMBL/GenBank/DDBJ whole genome shotgun (WGS) entry which is preliminary data.</text>
</comment>
<evidence type="ECO:0000313" key="12">
    <source>
        <dbReference type="EMBL" id="MPQ64932.1"/>
    </source>
</evidence>
<dbReference type="Proteomes" id="UP000342249">
    <property type="component" value="Unassembled WGS sequence"/>
</dbReference>
<gene>
    <name evidence="11 12" type="primary">rodA</name>
    <name evidence="12" type="ORF">E4V82_22995</name>
</gene>
<keyword evidence="7 11" id="KW-0573">Peptidoglycan synthesis</keyword>
<dbReference type="InterPro" id="IPR018365">
    <property type="entry name" value="Cell_cycle_FtsW-rel_CS"/>
</dbReference>
<dbReference type="UniPathway" id="UPA00219"/>
<keyword evidence="6 11" id="KW-0133">Cell shape</keyword>
<dbReference type="GO" id="GO:0008955">
    <property type="term" value="F:peptidoglycan glycosyltransferase activity"/>
    <property type="evidence" value="ECO:0007669"/>
    <property type="project" value="UniProtKB-UniRule"/>
</dbReference>
<dbReference type="PANTHER" id="PTHR30474:SF1">
    <property type="entry name" value="PEPTIDOGLYCAN GLYCOSYLTRANSFERASE MRDB"/>
    <property type="match status" value="1"/>
</dbReference>
<accession>A0A5N7J896</accession>
<feature type="transmembrane region" description="Helical" evidence="11">
    <location>
        <begin position="278"/>
        <end position="295"/>
    </location>
</feature>
<dbReference type="GO" id="GO:0008360">
    <property type="term" value="P:regulation of cell shape"/>
    <property type="evidence" value="ECO:0007669"/>
    <property type="project" value="UniProtKB-KW"/>
</dbReference>
<evidence type="ECO:0000256" key="11">
    <source>
        <dbReference type="HAMAP-Rule" id="MF_02079"/>
    </source>
</evidence>
<keyword evidence="3 11" id="KW-0328">Glycosyltransferase</keyword>
<feature type="transmembrane region" description="Helical" evidence="11">
    <location>
        <begin position="20"/>
        <end position="40"/>
    </location>
</feature>
<dbReference type="EMBL" id="SPSF01000060">
    <property type="protein sequence ID" value="MPQ64932.1"/>
    <property type="molecule type" value="Genomic_DNA"/>
</dbReference>
<evidence type="ECO:0000256" key="7">
    <source>
        <dbReference type="ARBA" id="ARBA00022984"/>
    </source>
</evidence>
<dbReference type="InterPro" id="IPR001182">
    <property type="entry name" value="FtsW/RodA"/>
</dbReference>